<proteinExistence type="predicted"/>
<dbReference type="EMBL" id="JAIPUX010000035">
    <property type="protein sequence ID" value="KAH0631315.1"/>
    <property type="molecule type" value="Genomic_DNA"/>
</dbReference>
<feature type="region of interest" description="Disordered" evidence="4">
    <location>
        <begin position="156"/>
        <end position="189"/>
    </location>
</feature>
<evidence type="ECO:0000256" key="1">
    <source>
        <dbReference type="ARBA" id="ARBA00023015"/>
    </source>
</evidence>
<dbReference type="PANTHER" id="PTHR45838:SF3">
    <property type="entry name" value="HISTONE-LYSINE N-METHYLTRANSFERASE 2B"/>
    <property type="match status" value="1"/>
</dbReference>
<accession>A0ABQ7TND6</accession>
<dbReference type="Proteomes" id="UP000826234">
    <property type="component" value="Unassembled WGS sequence"/>
</dbReference>
<evidence type="ECO:0000256" key="2">
    <source>
        <dbReference type="ARBA" id="ARBA00023117"/>
    </source>
</evidence>
<keyword evidence="3" id="KW-0804">Transcription</keyword>
<dbReference type="InterPro" id="IPR036427">
    <property type="entry name" value="Bromodomain-like_sf"/>
</dbReference>
<evidence type="ECO:0000313" key="5">
    <source>
        <dbReference type="EMBL" id="KAH0631315.1"/>
    </source>
</evidence>
<sequence>MIIGARRPPNDATPQRGIDLENLLQKSLTLPPLRAPSLRICAHLCLGFNLHLPRDLPHLLLRDPRPQYQDRFQLEMCQLRDPCLFSSSRKIVKSLVLKLTTAQEEETDPILRSHLNLVYNTVLCRYLMPVDPETLPLHGTTSHRVQVQVHRAASLQPLTPPPQYQSLQDRPLPDSPRASRSCSLSPQSHGSYEGYEILSNLPESVVYACRPCCGNDKAKWREVLSLELRKSLRQVLQGLMSSKCATSLLQCTQCCPDDKVHLGPCDLRTVNKLFEQGHYSSVHSFNEDMVGVLLWQTEDQQNSLTAKALYIEVLSVVWHRANGEVLQLV</sequence>
<dbReference type="PANTHER" id="PTHR45838">
    <property type="entry name" value="HISTONE-LYSINE-N-METHYLTRANSFERASE 2 KMT2 FAMILY MEMBER"/>
    <property type="match status" value="1"/>
</dbReference>
<dbReference type="Gene3D" id="1.20.920.10">
    <property type="entry name" value="Bromodomain-like"/>
    <property type="match status" value="1"/>
</dbReference>
<comment type="caution">
    <text evidence="5">The sequence shown here is derived from an EMBL/GenBank/DDBJ whole genome shotgun (WGS) entry which is preliminary data.</text>
</comment>
<evidence type="ECO:0000313" key="6">
    <source>
        <dbReference type="Proteomes" id="UP000826234"/>
    </source>
</evidence>
<keyword evidence="2" id="KW-0103">Bromodomain</keyword>
<gene>
    <name evidence="5" type="ORF">JD844_005601</name>
</gene>
<name>A0ABQ7TND6_PHRPL</name>
<reference evidence="5 6" key="1">
    <citation type="journal article" date="2022" name="Gigascience">
        <title>A chromosome-level genome assembly and annotation of the desert horned lizard, Phrynosoma platyrhinos, provides insight into chromosomal rearrangements among reptiles.</title>
        <authorList>
            <person name="Koochekian N."/>
            <person name="Ascanio A."/>
            <person name="Farleigh K."/>
            <person name="Card D.C."/>
            <person name="Schield D.R."/>
            <person name="Castoe T.A."/>
            <person name="Jezkova T."/>
        </authorList>
    </citation>
    <scope>NUCLEOTIDE SEQUENCE [LARGE SCALE GENOMIC DNA]</scope>
    <source>
        <strain evidence="5">NK-2021</strain>
    </source>
</reference>
<evidence type="ECO:0000256" key="3">
    <source>
        <dbReference type="ARBA" id="ARBA00023163"/>
    </source>
</evidence>
<protein>
    <submittedName>
        <fullName evidence="5">Uncharacterized protein</fullName>
    </submittedName>
</protein>
<evidence type="ECO:0000256" key="4">
    <source>
        <dbReference type="SAM" id="MobiDB-lite"/>
    </source>
</evidence>
<organism evidence="5 6">
    <name type="scientific">Phrynosoma platyrhinos</name>
    <name type="common">Desert horned lizard</name>
    <dbReference type="NCBI Taxonomy" id="52577"/>
    <lineage>
        <taxon>Eukaryota</taxon>
        <taxon>Metazoa</taxon>
        <taxon>Chordata</taxon>
        <taxon>Craniata</taxon>
        <taxon>Vertebrata</taxon>
        <taxon>Euteleostomi</taxon>
        <taxon>Lepidosauria</taxon>
        <taxon>Squamata</taxon>
        <taxon>Bifurcata</taxon>
        <taxon>Unidentata</taxon>
        <taxon>Episquamata</taxon>
        <taxon>Toxicofera</taxon>
        <taxon>Iguania</taxon>
        <taxon>Phrynosomatidae</taxon>
        <taxon>Phrynosomatinae</taxon>
        <taxon>Phrynosoma</taxon>
    </lineage>
</organism>
<keyword evidence="1" id="KW-0805">Transcription regulation</keyword>
<keyword evidence="6" id="KW-1185">Reference proteome</keyword>
<feature type="compositionally biased region" description="Polar residues" evidence="4">
    <location>
        <begin position="178"/>
        <end position="189"/>
    </location>
</feature>